<dbReference type="InterPro" id="IPR004013">
    <property type="entry name" value="PHP_dom"/>
</dbReference>
<organism evidence="2 3">
    <name type="scientific">Qingrenia yutianensis</name>
    <dbReference type="NCBI Taxonomy" id="2763676"/>
    <lineage>
        <taxon>Bacteria</taxon>
        <taxon>Bacillati</taxon>
        <taxon>Bacillota</taxon>
        <taxon>Clostridia</taxon>
        <taxon>Eubacteriales</taxon>
        <taxon>Oscillospiraceae</taxon>
        <taxon>Qingrenia</taxon>
    </lineage>
</organism>
<comment type="caution">
    <text evidence="2">The sequence shown here is derived from an EMBL/GenBank/DDBJ whole genome shotgun (WGS) entry which is preliminary data.</text>
</comment>
<dbReference type="RefSeq" id="WP_262431693.1">
    <property type="nucleotide sequence ID" value="NZ_JACRTE010000004.1"/>
</dbReference>
<dbReference type="GO" id="GO:0004534">
    <property type="term" value="F:5'-3' RNA exonuclease activity"/>
    <property type="evidence" value="ECO:0007669"/>
    <property type="project" value="TreeGrafter"/>
</dbReference>
<dbReference type="Proteomes" id="UP000647416">
    <property type="component" value="Unassembled WGS sequence"/>
</dbReference>
<dbReference type="Pfam" id="PF02811">
    <property type="entry name" value="PHP"/>
    <property type="match status" value="1"/>
</dbReference>
<dbReference type="PANTHER" id="PTHR42924">
    <property type="entry name" value="EXONUCLEASE"/>
    <property type="match status" value="1"/>
</dbReference>
<gene>
    <name evidence="2" type="ORF">H8706_04595</name>
</gene>
<evidence type="ECO:0000313" key="3">
    <source>
        <dbReference type="Proteomes" id="UP000647416"/>
    </source>
</evidence>
<dbReference type="PANTHER" id="PTHR42924:SF3">
    <property type="entry name" value="POLYMERASE_HISTIDINOL PHOSPHATASE N-TERMINAL DOMAIN-CONTAINING PROTEIN"/>
    <property type="match status" value="1"/>
</dbReference>
<dbReference type="SUPFAM" id="SSF89550">
    <property type="entry name" value="PHP domain-like"/>
    <property type="match status" value="1"/>
</dbReference>
<evidence type="ECO:0000259" key="1">
    <source>
        <dbReference type="SMART" id="SM00481"/>
    </source>
</evidence>
<feature type="domain" description="Polymerase/histidinol phosphatase N-terminal" evidence="1">
    <location>
        <begin position="150"/>
        <end position="216"/>
    </location>
</feature>
<dbReference type="InterPro" id="IPR052018">
    <property type="entry name" value="PHP_domain"/>
</dbReference>
<dbReference type="AlphaFoldDB" id="A0A926FBB9"/>
<reference evidence="2" key="1">
    <citation type="submission" date="2020-08" db="EMBL/GenBank/DDBJ databases">
        <title>Genome public.</title>
        <authorList>
            <person name="Liu C."/>
            <person name="Sun Q."/>
        </authorList>
    </citation>
    <scope>NUCLEOTIDE SEQUENCE</scope>
    <source>
        <strain evidence="2">NSJ-50</strain>
    </source>
</reference>
<dbReference type="EMBL" id="JACRTE010000004">
    <property type="protein sequence ID" value="MBC8596147.1"/>
    <property type="molecule type" value="Genomic_DNA"/>
</dbReference>
<dbReference type="InterPro" id="IPR003141">
    <property type="entry name" value="Pol/His_phosphatase_N"/>
</dbReference>
<protein>
    <recommendedName>
        <fullName evidence="1">Polymerase/histidinol phosphatase N-terminal domain-containing protein</fullName>
    </recommendedName>
</protein>
<name>A0A926FBB9_9FIRM</name>
<dbReference type="GO" id="GO:0035312">
    <property type="term" value="F:5'-3' DNA exonuclease activity"/>
    <property type="evidence" value="ECO:0007669"/>
    <property type="project" value="TreeGrafter"/>
</dbReference>
<keyword evidence="3" id="KW-1185">Reference proteome</keyword>
<evidence type="ECO:0000313" key="2">
    <source>
        <dbReference type="EMBL" id="MBC8596147.1"/>
    </source>
</evidence>
<proteinExistence type="predicted"/>
<sequence>MAAKSNEIYNFTVSPSVIKADTDSTVIIESQSGTFSFFDGMEYDVIFIPTEKSDVPSDEEMSLSGWDKNRVVHTFKAKDGKLTLTHKFLGEQEWRIKISSTEERYDQYENDNNIAFSRGRWKYIAAVKKGITLSVYSLYPDLYERNVKKCDFHIHTNFSDGTETPERTTANYRKKGFDIISITDHNIYNASAEVAKKLDFMHNFKLIPGEEVHNGYARQLHIVNVGSKYSVNDIFLDEPERVKAEVEALKGEVEVPEGVDEREYLYRVWTYREIKKSGGYAIYPHPFWTWKGHYHVETDMSEAVMKNGLCDAFELLGGCSVKENNLQVALYYSLQKNGLKMPIVGSSDSHTTMPGAQWFDEDSTVLFEKDGDTIGAIDGGYSVAVESVQGEEIRVFGDFRMMKYTHFLIENYFARRAEICNASGIFVERYLLGDTGCRDIICACEDRIKKFENEFFGR</sequence>
<dbReference type="SMART" id="SM00481">
    <property type="entry name" value="POLIIIAc"/>
    <property type="match status" value="1"/>
</dbReference>
<dbReference type="Gene3D" id="3.20.20.140">
    <property type="entry name" value="Metal-dependent hydrolases"/>
    <property type="match status" value="1"/>
</dbReference>
<dbReference type="CDD" id="cd07432">
    <property type="entry name" value="PHP_HisPPase"/>
    <property type="match status" value="1"/>
</dbReference>
<accession>A0A926FBB9</accession>
<dbReference type="InterPro" id="IPR016195">
    <property type="entry name" value="Pol/histidinol_Pase-like"/>
</dbReference>